<sequence>MLKANELRLGNLIKVSCPNSYLIQSKERTVEKCNIHHLEDIANENVKWMYEPIELTEEWLLNFGFVKDEEIGYRWCLEWEKCIIIAYDLDDKCIRVSDTWEFGKRDFVHQLQNLYFSLTGVELELSSNVA</sequence>
<accession>A0A6J5L3U1</accession>
<name>A0A6J5L3U1_9CAUD</name>
<evidence type="ECO:0000313" key="1">
    <source>
        <dbReference type="EMBL" id="CAB4127923.1"/>
    </source>
</evidence>
<gene>
    <name evidence="1" type="ORF">UFOVP105_2</name>
</gene>
<proteinExistence type="predicted"/>
<reference evidence="1" key="1">
    <citation type="submission" date="2020-04" db="EMBL/GenBank/DDBJ databases">
        <authorList>
            <person name="Chiriac C."/>
            <person name="Salcher M."/>
            <person name="Ghai R."/>
            <person name="Kavagutti S V."/>
        </authorList>
    </citation>
    <scope>NUCLEOTIDE SEQUENCE</scope>
</reference>
<organism evidence="1">
    <name type="scientific">uncultured Caudovirales phage</name>
    <dbReference type="NCBI Taxonomy" id="2100421"/>
    <lineage>
        <taxon>Viruses</taxon>
        <taxon>Duplodnaviria</taxon>
        <taxon>Heunggongvirae</taxon>
        <taxon>Uroviricota</taxon>
        <taxon>Caudoviricetes</taxon>
        <taxon>Peduoviridae</taxon>
        <taxon>Maltschvirus</taxon>
        <taxon>Maltschvirus maltsch</taxon>
    </lineage>
</organism>
<dbReference type="EMBL" id="LR796222">
    <property type="protein sequence ID" value="CAB4127923.1"/>
    <property type="molecule type" value="Genomic_DNA"/>
</dbReference>
<protein>
    <submittedName>
        <fullName evidence="1">Uncharacterized protein</fullName>
    </submittedName>
</protein>